<dbReference type="Gene3D" id="3.40.50.2300">
    <property type="match status" value="1"/>
</dbReference>
<dbReference type="InterPro" id="IPR000014">
    <property type="entry name" value="PAS"/>
</dbReference>
<evidence type="ECO:0000259" key="7">
    <source>
        <dbReference type="PROSITE" id="PS50110"/>
    </source>
</evidence>
<dbReference type="Pfam" id="PF00072">
    <property type="entry name" value="Response_reg"/>
    <property type="match status" value="1"/>
</dbReference>
<dbReference type="RefSeq" id="WP_009851723.1">
    <property type="nucleotide sequence ID" value="NZ_DS022295.1"/>
</dbReference>
<feature type="transmembrane region" description="Helical" evidence="5">
    <location>
        <begin position="50"/>
        <end position="69"/>
    </location>
</feature>
<evidence type="ECO:0000256" key="2">
    <source>
        <dbReference type="ARBA" id="ARBA00012438"/>
    </source>
</evidence>
<keyword evidence="5" id="KW-0472">Membrane</keyword>
<dbReference type="PRINTS" id="PR00344">
    <property type="entry name" value="BCTRLSENSOR"/>
</dbReference>
<dbReference type="STRING" id="314344.AL013_10730"/>
<dbReference type="InterPro" id="IPR035965">
    <property type="entry name" value="PAS-like_dom_sf"/>
</dbReference>
<dbReference type="SMART" id="SM00091">
    <property type="entry name" value="PAS"/>
    <property type="match status" value="1"/>
</dbReference>
<dbReference type="Pfam" id="PF02518">
    <property type="entry name" value="HATPase_c"/>
    <property type="match status" value="1"/>
</dbReference>
<proteinExistence type="predicted"/>
<feature type="domain" description="PAS" evidence="8">
    <location>
        <begin position="78"/>
        <end position="149"/>
    </location>
</feature>
<evidence type="ECO:0000313" key="11">
    <source>
        <dbReference type="Proteomes" id="UP000005297"/>
    </source>
</evidence>
<dbReference type="SUPFAM" id="SSF52172">
    <property type="entry name" value="CheY-like"/>
    <property type="match status" value="1"/>
</dbReference>
<dbReference type="EC" id="2.7.13.3" evidence="2"/>
<dbReference type="FunCoup" id="Q0F0C6">
    <property type="interactions" value="251"/>
</dbReference>
<dbReference type="SUPFAM" id="SSF47384">
    <property type="entry name" value="Homodimeric domain of signal transducing histidine kinase"/>
    <property type="match status" value="1"/>
</dbReference>
<dbReference type="InterPro" id="IPR036890">
    <property type="entry name" value="HATPase_C_sf"/>
</dbReference>
<feature type="modified residue" description="4-aspartylphosphate" evidence="4">
    <location>
        <position position="510"/>
    </location>
</feature>
<evidence type="ECO:0000256" key="3">
    <source>
        <dbReference type="ARBA" id="ARBA00022553"/>
    </source>
</evidence>
<evidence type="ECO:0000256" key="5">
    <source>
        <dbReference type="SAM" id="Phobius"/>
    </source>
</evidence>
<evidence type="ECO:0000256" key="1">
    <source>
        <dbReference type="ARBA" id="ARBA00000085"/>
    </source>
</evidence>
<dbReference type="InterPro" id="IPR011006">
    <property type="entry name" value="CheY-like_superfamily"/>
</dbReference>
<keyword evidence="11" id="KW-1185">Reference proteome</keyword>
<dbReference type="GO" id="GO:0000155">
    <property type="term" value="F:phosphorelay sensor kinase activity"/>
    <property type="evidence" value="ECO:0007669"/>
    <property type="project" value="InterPro"/>
</dbReference>
<evidence type="ECO:0000259" key="9">
    <source>
        <dbReference type="PROSITE" id="PS50113"/>
    </source>
</evidence>
<dbReference type="CDD" id="cd00082">
    <property type="entry name" value="HisKA"/>
    <property type="match status" value="1"/>
</dbReference>
<dbReference type="Gene3D" id="3.30.565.10">
    <property type="entry name" value="Histidine kinase-like ATPase, C-terminal domain"/>
    <property type="match status" value="1"/>
</dbReference>
<dbReference type="SUPFAM" id="SSF55874">
    <property type="entry name" value="ATPase domain of HSP90 chaperone/DNA topoisomerase II/histidine kinase"/>
    <property type="match status" value="1"/>
</dbReference>
<dbReference type="HOGENOM" id="CLU_000445_114_51_0"/>
<dbReference type="PROSITE" id="PS50112">
    <property type="entry name" value="PAS"/>
    <property type="match status" value="1"/>
</dbReference>
<dbReference type="InterPro" id="IPR003594">
    <property type="entry name" value="HATPase_dom"/>
</dbReference>
<dbReference type="Gene3D" id="1.10.287.130">
    <property type="match status" value="1"/>
</dbReference>
<dbReference type="PANTHER" id="PTHR43065">
    <property type="entry name" value="SENSOR HISTIDINE KINASE"/>
    <property type="match status" value="1"/>
</dbReference>
<dbReference type="eggNOG" id="COG3852">
    <property type="taxonomic scope" value="Bacteria"/>
</dbReference>
<dbReference type="InterPro" id="IPR005467">
    <property type="entry name" value="His_kinase_dom"/>
</dbReference>
<dbReference type="InterPro" id="IPR036097">
    <property type="entry name" value="HisK_dim/P_sf"/>
</dbReference>
<comment type="catalytic activity">
    <reaction evidence="1">
        <text>ATP + protein L-histidine = ADP + protein N-phospho-L-histidine.</text>
        <dbReference type="EC" id="2.7.13.3"/>
    </reaction>
</comment>
<dbReference type="PROSITE" id="PS50109">
    <property type="entry name" value="HIS_KIN"/>
    <property type="match status" value="1"/>
</dbReference>
<dbReference type="CDD" id="cd00130">
    <property type="entry name" value="PAS"/>
    <property type="match status" value="1"/>
</dbReference>
<reference evidence="10 11" key="1">
    <citation type="submission" date="2006-09" db="EMBL/GenBank/DDBJ databases">
        <authorList>
            <person name="Emerson D."/>
            <person name="Ferriera S."/>
            <person name="Johnson J."/>
            <person name="Kravitz S."/>
            <person name="Halpern A."/>
            <person name="Remington K."/>
            <person name="Beeson K."/>
            <person name="Tran B."/>
            <person name="Rogers Y.-H."/>
            <person name="Friedman R."/>
            <person name="Venter J.C."/>
        </authorList>
    </citation>
    <scope>NUCLEOTIDE SEQUENCE [LARGE SCALE GENOMIC DNA]</scope>
    <source>
        <strain evidence="10 11">PV-1</strain>
    </source>
</reference>
<organism evidence="10 11">
    <name type="scientific">Mariprofundus ferrooxydans PV-1</name>
    <dbReference type="NCBI Taxonomy" id="314345"/>
    <lineage>
        <taxon>Bacteria</taxon>
        <taxon>Pseudomonadati</taxon>
        <taxon>Pseudomonadota</taxon>
        <taxon>Candidatius Mariprofundia</taxon>
        <taxon>Mariprofundales</taxon>
        <taxon>Mariprofundaceae</taxon>
        <taxon>Mariprofundus</taxon>
    </lineage>
</organism>
<keyword evidence="5" id="KW-1133">Transmembrane helix</keyword>
<dbReference type="InParanoid" id="Q0F0C6"/>
<keyword evidence="10" id="KW-0808">Transferase</keyword>
<dbReference type="PANTHER" id="PTHR43065:SF42">
    <property type="entry name" value="TWO-COMPONENT SENSOR PPRA"/>
    <property type="match status" value="1"/>
</dbReference>
<dbReference type="EMBL" id="AATS01000004">
    <property type="protein sequence ID" value="EAU55102.1"/>
    <property type="molecule type" value="Genomic_DNA"/>
</dbReference>
<dbReference type="InterPro" id="IPR000700">
    <property type="entry name" value="PAS-assoc_C"/>
</dbReference>
<evidence type="ECO:0000259" key="6">
    <source>
        <dbReference type="PROSITE" id="PS50109"/>
    </source>
</evidence>
<dbReference type="NCBIfam" id="TIGR00229">
    <property type="entry name" value="sensory_box"/>
    <property type="match status" value="1"/>
</dbReference>
<dbReference type="InterPro" id="IPR003661">
    <property type="entry name" value="HisK_dim/P_dom"/>
</dbReference>
<evidence type="ECO:0000256" key="4">
    <source>
        <dbReference type="PROSITE-ProRule" id="PRU00169"/>
    </source>
</evidence>
<evidence type="ECO:0000259" key="8">
    <source>
        <dbReference type="PROSITE" id="PS50112"/>
    </source>
</evidence>
<feature type="domain" description="Histidine kinase" evidence="6">
    <location>
        <begin position="216"/>
        <end position="439"/>
    </location>
</feature>
<evidence type="ECO:0000313" key="10">
    <source>
        <dbReference type="EMBL" id="EAU55102.1"/>
    </source>
</evidence>
<name>Q0F0C6_9PROT</name>
<feature type="domain" description="Response regulatory" evidence="7">
    <location>
        <begin position="459"/>
        <end position="575"/>
    </location>
</feature>
<dbReference type="AlphaFoldDB" id="Q0F0C6"/>
<dbReference type="Proteomes" id="UP000005297">
    <property type="component" value="Unassembled WGS sequence"/>
</dbReference>
<dbReference type="PROSITE" id="PS50110">
    <property type="entry name" value="RESPONSE_REGULATORY"/>
    <property type="match status" value="1"/>
</dbReference>
<dbReference type="Gene3D" id="3.30.450.20">
    <property type="entry name" value="PAS domain"/>
    <property type="match status" value="1"/>
</dbReference>
<gene>
    <name evidence="10" type="ORF">SPV1_07154</name>
</gene>
<sequence>MKKVLADHIQYSLLLIAIVSVSEYLVIELLSHTQIVHTLSRETRAVADSLLLILIAAGPIYFFIIKPVIVMTTMYQHRLQYLTDAVEDAGDAIIIMDTSGNITYVNKAFETISGYASEEVNGHHFRLLKSEQHSHNFYQVMIRSVVNTGSWKGDIYSKHKSGEELPRHLHIKSMFDSQGKLASYIANLSDISESKQQEKLLRQAMKMETVGTLVGGVSHNFNNLLAGISGKLYLAKKHTTHPKALVHLQDIETLSNDAAKIVSQLLTFSHASPQKKQNMNIVQVLKDAIKTAQLGMREDIVLTTDFTSEALTTYCDPVEIQQVLINLMNNARDALGSANRKIMVTVKKKERQDCPSMASCQTCTPEVVYIAVEDTGSGIAETDITHVFDPFFTTKKVGNGTGLGLSSAKGIVEMHGGVIRVNSTLGVGTKFEICIPLISGQAFETEHTQQIIAADTKKTLLVIDDSDIVRATLSQLLQSLGYTVLLAKNGRRGVKKFYEYSDQIALVISDIVMPVLDGPSAVTLMREIRPEIPAIFLTGYTNDNVLDDTYDNHLTVIMEKPFSIVTLSQTVHNLLHPDESGEETTGYATEKKQLDLAIGY</sequence>
<comment type="caution">
    <text evidence="10">The sequence shown here is derived from an EMBL/GenBank/DDBJ whole genome shotgun (WGS) entry which is preliminary data.</text>
</comment>
<dbReference type="Pfam" id="PF13426">
    <property type="entry name" value="PAS_9"/>
    <property type="match status" value="1"/>
</dbReference>
<dbReference type="SUPFAM" id="SSF55785">
    <property type="entry name" value="PYP-like sensor domain (PAS domain)"/>
    <property type="match status" value="1"/>
</dbReference>
<keyword evidence="10" id="KW-0418">Kinase</keyword>
<protein>
    <recommendedName>
        <fullName evidence="2">histidine kinase</fullName>
        <ecNumber evidence="2">2.7.13.3</ecNumber>
    </recommendedName>
</protein>
<keyword evidence="3 4" id="KW-0597">Phosphoprotein</keyword>
<accession>Q0F0C6</accession>
<feature type="domain" description="PAC" evidence="9">
    <location>
        <begin position="149"/>
        <end position="203"/>
    </location>
</feature>
<dbReference type="InterPro" id="IPR001789">
    <property type="entry name" value="Sig_transdc_resp-reg_receiver"/>
</dbReference>
<dbReference type="PROSITE" id="PS50113">
    <property type="entry name" value="PAC"/>
    <property type="match status" value="1"/>
</dbReference>
<dbReference type="CDD" id="cd00156">
    <property type="entry name" value="REC"/>
    <property type="match status" value="1"/>
</dbReference>
<dbReference type="InterPro" id="IPR004358">
    <property type="entry name" value="Sig_transdc_His_kin-like_C"/>
</dbReference>
<keyword evidence="5" id="KW-0812">Transmembrane</keyword>
<dbReference type="SMART" id="SM00448">
    <property type="entry name" value="REC"/>
    <property type="match status" value="1"/>
</dbReference>
<dbReference type="SMART" id="SM00387">
    <property type="entry name" value="HATPase_c"/>
    <property type="match status" value="1"/>
</dbReference>